<feature type="region of interest" description="Disordered" evidence="1">
    <location>
        <begin position="181"/>
        <end position="208"/>
    </location>
</feature>
<dbReference type="EMBL" id="CAJVPY010002091">
    <property type="protein sequence ID" value="CAG8548214.1"/>
    <property type="molecule type" value="Genomic_DNA"/>
</dbReference>
<proteinExistence type="predicted"/>
<gene>
    <name evidence="2" type="ORF">DERYTH_LOCUS5137</name>
</gene>
<reference evidence="2" key="1">
    <citation type="submission" date="2021-06" db="EMBL/GenBank/DDBJ databases">
        <authorList>
            <person name="Kallberg Y."/>
            <person name="Tangrot J."/>
            <person name="Rosling A."/>
        </authorList>
    </citation>
    <scope>NUCLEOTIDE SEQUENCE</scope>
    <source>
        <strain evidence="2">MA453B</strain>
    </source>
</reference>
<evidence type="ECO:0000313" key="3">
    <source>
        <dbReference type="Proteomes" id="UP000789405"/>
    </source>
</evidence>
<feature type="compositionally biased region" description="Low complexity" evidence="1">
    <location>
        <begin position="181"/>
        <end position="205"/>
    </location>
</feature>
<evidence type="ECO:0000313" key="2">
    <source>
        <dbReference type="EMBL" id="CAG8548214.1"/>
    </source>
</evidence>
<dbReference type="Proteomes" id="UP000789405">
    <property type="component" value="Unassembled WGS sequence"/>
</dbReference>
<comment type="caution">
    <text evidence="2">The sequence shown here is derived from an EMBL/GenBank/DDBJ whole genome shotgun (WGS) entry which is preliminary data.</text>
</comment>
<organism evidence="2 3">
    <name type="scientific">Dentiscutata erythropus</name>
    <dbReference type="NCBI Taxonomy" id="1348616"/>
    <lineage>
        <taxon>Eukaryota</taxon>
        <taxon>Fungi</taxon>
        <taxon>Fungi incertae sedis</taxon>
        <taxon>Mucoromycota</taxon>
        <taxon>Glomeromycotina</taxon>
        <taxon>Glomeromycetes</taxon>
        <taxon>Diversisporales</taxon>
        <taxon>Gigasporaceae</taxon>
        <taxon>Dentiscutata</taxon>
    </lineage>
</organism>
<accession>A0A9N9AZX1</accession>
<protein>
    <submittedName>
        <fullName evidence="2">20055_t:CDS:1</fullName>
    </submittedName>
</protein>
<dbReference type="OrthoDB" id="10544024at2759"/>
<sequence>MFKKRIQDLSLQFEGWEFALSPEQFNLVSILKFRRMKYDFTYKKSVEHTEIFKFVSYIAETATDKKWKEVTLALKENEMIKASYGGSPVGSILNLHEDYRRCPFIKNACQTQWEEVKLFWKIVESEKIDLDERLLKKKLEQAKTQFAVDRYVSGNEAHMIAEKAKLDYIALSFDTSFTTPPLDTSLTTPSSDTSFTTPPLDASLTTPPPPPLYTSLTTPTPDTSFTTPGNKANATLNEMKLDFILNQKDKPIIGSKRTYQMRNQLCQLPQMRPPESWLRSKEKSNSGNIFPNILPNGTILQKPPPTPDFISLSDGEGDNTLIVDNDEQIFHSR</sequence>
<keyword evidence="3" id="KW-1185">Reference proteome</keyword>
<name>A0A9N9AZX1_9GLOM</name>
<dbReference type="AlphaFoldDB" id="A0A9N9AZX1"/>
<evidence type="ECO:0000256" key="1">
    <source>
        <dbReference type="SAM" id="MobiDB-lite"/>
    </source>
</evidence>